<feature type="region of interest" description="Disordered" evidence="1">
    <location>
        <begin position="650"/>
        <end position="673"/>
    </location>
</feature>
<dbReference type="Gene3D" id="1.25.10.10">
    <property type="entry name" value="Leucine-rich Repeat Variant"/>
    <property type="match status" value="1"/>
</dbReference>
<evidence type="ECO:0000313" key="4">
    <source>
        <dbReference type="Proteomes" id="UP000030745"/>
    </source>
</evidence>
<dbReference type="InterPro" id="IPR011989">
    <property type="entry name" value="ARM-like"/>
</dbReference>
<keyword evidence="2" id="KW-0472">Membrane</keyword>
<dbReference type="OrthoDB" id="444119at2759"/>
<sequence length="817" mass="90483">MPRWAQPPPEKAVLLPDPKKSDAPTPDDVLADLDQVELQLVQVLQENGVGEICRTIKHEMDTVWAVQTGFKTLASAGHFYFSCGEQIFTTTPSDGFYDADGLVLALFALRKFPHHPELLCPVLDAINIYAKLDVERALTFCAVDDGVQLLLDCIRNHGDKPDVITHALNALGSLMLNDDVRVAIATMALTDELLDLLGRYKASLNLARAFLYPLSNLVVLRELGQHFVSRNGIPIVLHALQIHKDDVQTSWYALALLNALATDSYHTTIMASVHDRRGVRLIARAIAKHIDVEEIVLEGLQLLECVANVPDCYRVINENHVLDLAYRAVALYKGPAYTHTRLELTGRITTFQKCAIQDGHIYAMHEGVTHGDAVFYSVFLLLIAIYAAVSPYSLATNTTPLVDRLRVPPLLNSIPELYGYLNSAPFQSSLFPATWYNGEPLDNPRIVFGSQLLIGAVQVRQVRATANYSLATVTSAPKFGAWSDAAASQSVDMTLHGYSIPAGGFLSTLPTDGTLAPHGIDVVAVAKLERVLFGCISLLMWLNYPRYLAFKKLRYLLCVLDASLAMIASYALYMAVIVVGFAQFRFLSATSASLWHHVVGVFHDVVSQDTSSAIRGHGAEWPSMLYLVSINVFAVPFATMVLAPHLRAGYAGSSREPEKPIEPPKRAATKSKRSFKRSMNTFTRSLKAMLEQRQRTIRKHAFAPWEQSDVSWSERSIHVDAAKPSTAPELLAKLRRLVTTADADAVALDNGVAGLLSRLEEAHHLLRAQYGLLDKPRTQTQPKMLRQMKSPPESYVHRRHSSNKYVREASLEEEELV</sequence>
<evidence type="ECO:0000256" key="2">
    <source>
        <dbReference type="SAM" id="Phobius"/>
    </source>
</evidence>
<dbReference type="AlphaFoldDB" id="A0A067CXD2"/>
<keyword evidence="2" id="KW-0812">Transmembrane</keyword>
<dbReference type="KEGG" id="spar:SPRG_18966"/>
<feature type="compositionally biased region" description="Basic and acidic residues" evidence="1">
    <location>
        <begin position="655"/>
        <end position="665"/>
    </location>
</feature>
<gene>
    <name evidence="3" type="ORF">SPRG_18966</name>
</gene>
<organism evidence="3 4">
    <name type="scientific">Saprolegnia parasitica (strain CBS 223.65)</name>
    <dbReference type="NCBI Taxonomy" id="695850"/>
    <lineage>
        <taxon>Eukaryota</taxon>
        <taxon>Sar</taxon>
        <taxon>Stramenopiles</taxon>
        <taxon>Oomycota</taxon>
        <taxon>Saprolegniomycetes</taxon>
        <taxon>Saprolegniales</taxon>
        <taxon>Saprolegniaceae</taxon>
        <taxon>Saprolegnia</taxon>
    </lineage>
</organism>
<feature type="transmembrane region" description="Helical" evidence="2">
    <location>
        <begin position="555"/>
        <end position="584"/>
    </location>
</feature>
<dbReference type="VEuPathDB" id="FungiDB:SPRG_18966"/>
<feature type="region of interest" description="Disordered" evidence="1">
    <location>
        <begin position="776"/>
        <end position="817"/>
    </location>
</feature>
<reference evidence="3 4" key="1">
    <citation type="journal article" date="2013" name="PLoS Genet.">
        <title>Distinctive expansion of potential virulence genes in the genome of the oomycete fish pathogen Saprolegnia parasitica.</title>
        <authorList>
            <person name="Jiang R.H."/>
            <person name="de Bruijn I."/>
            <person name="Haas B.J."/>
            <person name="Belmonte R."/>
            <person name="Lobach L."/>
            <person name="Christie J."/>
            <person name="van den Ackerveken G."/>
            <person name="Bottin A."/>
            <person name="Bulone V."/>
            <person name="Diaz-Moreno S.M."/>
            <person name="Dumas B."/>
            <person name="Fan L."/>
            <person name="Gaulin E."/>
            <person name="Govers F."/>
            <person name="Grenville-Briggs L.J."/>
            <person name="Horner N.R."/>
            <person name="Levin J.Z."/>
            <person name="Mammella M."/>
            <person name="Meijer H.J."/>
            <person name="Morris P."/>
            <person name="Nusbaum C."/>
            <person name="Oome S."/>
            <person name="Phillips A.J."/>
            <person name="van Rooyen D."/>
            <person name="Rzeszutek E."/>
            <person name="Saraiva M."/>
            <person name="Secombes C.J."/>
            <person name="Seidl M.F."/>
            <person name="Snel B."/>
            <person name="Stassen J.H."/>
            <person name="Sykes S."/>
            <person name="Tripathy S."/>
            <person name="van den Berg H."/>
            <person name="Vega-Arreguin J.C."/>
            <person name="Wawra S."/>
            <person name="Young S.K."/>
            <person name="Zeng Q."/>
            <person name="Dieguez-Uribeondo J."/>
            <person name="Russ C."/>
            <person name="Tyler B.M."/>
            <person name="van West P."/>
        </authorList>
    </citation>
    <scope>NUCLEOTIDE SEQUENCE [LARGE SCALE GENOMIC DNA]</scope>
    <source>
        <strain evidence="3 4">CBS 223.65</strain>
    </source>
</reference>
<feature type="transmembrane region" description="Helical" evidence="2">
    <location>
        <begin position="373"/>
        <end position="395"/>
    </location>
</feature>
<dbReference type="RefSeq" id="XP_012194829.1">
    <property type="nucleotide sequence ID" value="XM_012339439.1"/>
</dbReference>
<dbReference type="GeneID" id="24140434"/>
<dbReference type="Proteomes" id="UP000030745">
    <property type="component" value="Unassembled WGS sequence"/>
</dbReference>
<feature type="compositionally biased region" description="Pro residues" evidence="1">
    <location>
        <begin position="1"/>
        <end position="10"/>
    </location>
</feature>
<feature type="transmembrane region" description="Helical" evidence="2">
    <location>
        <begin position="624"/>
        <end position="646"/>
    </location>
</feature>
<protein>
    <recommendedName>
        <fullName evidence="5">Polycystin domain-containing protein</fullName>
    </recommendedName>
</protein>
<evidence type="ECO:0000313" key="3">
    <source>
        <dbReference type="EMBL" id="KDO35148.1"/>
    </source>
</evidence>
<evidence type="ECO:0000256" key="1">
    <source>
        <dbReference type="SAM" id="MobiDB-lite"/>
    </source>
</evidence>
<proteinExistence type="predicted"/>
<dbReference type="EMBL" id="KK583190">
    <property type="protein sequence ID" value="KDO35148.1"/>
    <property type="molecule type" value="Genomic_DNA"/>
</dbReference>
<evidence type="ECO:0008006" key="5">
    <source>
        <dbReference type="Google" id="ProtNLM"/>
    </source>
</evidence>
<dbReference type="SUPFAM" id="SSF48371">
    <property type="entry name" value="ARM repeat"/>
    <property type="match status" value="1"/>
</dbReference>
<keyword evidence="4" id="KW-1185">Reference proteome</keyword>
<dbReference type="InterPro" id="IPR016024">
    <property type="entry name" value="ARM-type_fold"/>
</dbReference>
<name>A0A067CXD2_SAPPC</name>
<feature type="region of interest" description="Disordered" evidence="1">
    <location>
        <begin position="1"/>
        <end position="26"/>
    </location>
</feature>
<keyword evidence="2" id="KW-1133">Transmembrane helix</keyword>
<accession>A0A067CXD2</accession>